<sequence length="105" mass="11664">MTDGNHLVELADLYRVQPVEGGYQPEMRWTCKNGALWVPLQADGFWADPDAYSTGEVTVKSVMTLDDARRAVWLAQKENVGTPYDAVRGSLARSRATQPESPSHE</sequence>
<evidence type="ECO:0000313" key="2">
    <source>
        <dbReference type="EMBL" id="QDZ07434.1"/>
    </source>
</evidence>
<dbReference type="Proteomes" id="UP000315673">
    <property type="component" value="Chromosome"/>
</dbReference>
<dbReference type="KEGG" id="spai:FPZ24_08045"/>
<dbReference type="OrthoDB" id="9813296at2"/>
<keyword evidence="3" id="KW-1185">Reference proteome</keyword>
<accession>A0A5B8LIK2</accession>
<gene>
    <name evidence="2" type="ORF">FPZ24_08045</name>
</gene>
<dbReference type="AlphaFoldDB" id="A0A5B8LIK2"/>
<dbReference type="RefSeq" id="WP_146570876.1">
    <property type="nucleotide sequence ID" value="NZ_CP042306.1"/>
</dbReference>
<evidence type="ECO:0000313" key="3">
    <source>
        <dbReference type="Proteomes" id="UP000315673"/>
    </source>
</evidence>
<feature type="compositionally biased region" description="Polar residues" evidence="1">
    <location>
        <begin position="95"/>
        <end position="105"/>
    </location>
</feature>
<evidence type="ECO:0000256" key="1">
    <source>
        <dbReference type="SAM" id="MobiDB-lite"/>
    </source>
</evidence>
<feature type="region of interest" description="Disordered" evidence="1">
    <location>
        <begin position="86"/>
        <end position="105"/>
    </location>
</feature>
<protein>
    <submittedName>
        <fullName evidence="2">Uncharacterized protein</fullName>
    </submittedName>
</protein>
<name>A0A5B8LIK2_9SPHN</name>
<dbReference type="EMBL" id="CP042306">
    <property type="protein sequence ID" value="QDZ07434.1"/>
    <property type="molecule type" value="Genomic_DNA"/>
</dbReference>
<reference evidence="2 3" key="1">
    <citation type="submission" date="2019-07" db="EMBL/GenBank/DDBJ databases">
        <title>Full genome sequence of Sphingomonas sp. 4R-6-7(HKS19).</title>
        <authorList>
            <person name="Im W.-T."/>
        </authorList>
    </citation>
    <scope>NUCLEOTIDE SEQUENCE [LARGE SCALE GENOMIC DNA]</scope>
    <source>
        <strain evidence="2 3">HKS19</strain>
    </source>
</reference>
<proteinExistence type="predicted"/>
<organism evidence="2 3">
    <name type="scientific">Sphingomonas panacisoli</name>
    <dbReference type="NCBI Taxonomy" id="1813879"/>
    <lineage>
        <taxon>Bacteria</taxon>
        <taxon>Pseudomonadati</taxon>
        <taxon>Pseudomonadota</taxon>
        <taxon>Alphaproteobacteria</taxon>
        <taxon>Sphingomonadales</taxon>
        <taxon>Sphingomonadaceae</taxon>
        <taxon>Sphingomonas</taxon>
    </lineage>
</organism>